<comment type="caution">
    <text evidence="1">The sequence shown here is derived from an EMBL/GenBank/DDBJ whole genome shotgun (WGS) entry which is preliminary data.</text>
</comment>
<protein>
    <recommendedName>
        <fullName evidence="3">Aspartyl protease</fullName>
    </recommendedName>
</protein>
<dbReference type="Pfam" id="PF13650">
    <property type="entry name" value="Asp_protease_2"/>
    <property type="match status" value="1"/>
</dbReference>
<name>A0A7W6HW84_9BACT</name>
<reference evidence="1 2" key="1">
    <citation type="submission" date="2020-08" db="EMBL/GenBank/DDBJ databases">
        <title>Genomic Encyclopedia of Type Strains, Phase IV (KMG-IV): sequencing the most valuable type-strain genomes for metagenomic binning, comparative biology and taxonomic classification.</title>
        <authorList>
            <person name="Goeker M."/>
        </authorList>
    </citation>
    <scope>NUCLEOTIDE SEQUENCE [LARGE SCALE GENOMIC DNA]</scope>
    <source>
        <strain evidence="1 2">DSM 105721</strain>
    </source>
</reference>
<dbReference type="CDD" id="cd05483">
    <property type="entry name" value="retropepsin_like_bacteria"/>
    <property type="match status" value="1"/>
</dbReference>
<keyword evidence="2" id="KW-1185">Reference proteome</keyword>
<proteinExistence type="predicted"/>
<gene>
    <name evidence="1" type="ORF">GGR14_001928</name>
</gene>
<evidence type="ECO:0000313" key="2">
    <source>
        <dbReference type="Proteomes" id="UP000546007"/>
    </source>
</evidence>
<evidence type="ECO:0000313" key="1">
    <source>
        <dbReference type="EMBL" id="MBB4026138.1"/>
    </source>
</evidence>
<evidence type="ECO:0008006" key="3">
    <source>
        <dbReference type="Google" id="ProtNLM"/>
    </source>
</evidence>
<sequence length="400" mass="42898">MLTKNLVWRSKKCSKSVLLFLVVGLYPLLLDAALATQDSIVTSSVLNYNDSHGVPVVNVSINGRGYSFLFDTGAGMTCISDKVVSEAGLFLRSTSNYIVGMDGNVSYATISSLVFGDVKADSLEAIVLPGNNPGLRAIGVDGILGANAFSDFVVTFDAKTKTIMIEKSVIREEGDWMPMKLWDGLPLLALKLRGKEELYDVPGVFDSGSSMGAFGLPSVKGFEEWTAAGLIDSVEEGQGTTTLMLGGRVGMDKLYRGELKECHIGNGVFSGIPVYTGGIDYLLLCFKITDLGKLTLDYPNKRFSFTAYEGAAVWEGDQRPVTTAVINGELKITAVWGKEALEKIAPGYTVTALDGKPTNKVPPGIPNIDVFIGMVKAKTVTVRDMDGNELTLPATLFLAE</sequence>
<organism evidence="1 2">
    <name type="scientific">Butyricimonas faecihominis</name>
    <dbReference type="NCBI Taxonomy" id="1472416"/>
    <lineage>
        <taxon>Bacteria</taxon>
        <taxon>Pseudomonadati</taxon>
        <taxon>Bacteroidota</taxon>
        <taxon>Bacteroidia</taxon>
        <taxon>Bacteroidales</taxon>
        <taxon>Odoribacteraceae</taxon>
        <taxon>Butyricimonas</taxon>
    </lineage>
</organism>
<dbReference type="RefSeq" id="WP_183312868.1">
    <property type="nucleotide sequence ID" value="NZ_CAUGZH010000009.1"/>
</dbReference>
<dbReference type="AlphaFoldDB" id="A0A7W6HW84"/>
<accession>A0A7W6HW84</accession>
<dbReference type="InterPro" id="IPR021109">
    <property type="entry name" value="Peptidase_aspartic_dom_sf"/>
</dbReference>
<dbReference type="Proteomes" id="UP000546007">
    <property type="component" value="Unassembled WGS sequence"/>
</dbReference>
<dbReference type="SUPFAM" id="SSF50630">
    <property type="entry name" value="Acid proteases"/>
    <property type="match status" value="1"/>
</dbReference>
<dbReference type="InterPro" id="IPR034122">
    <property type="entry name" value="Retropepsin-like_bacterial"/>
</dbReference>
<dbReference type="Gene3D" id="2.40.70.10">
    <property type="entry name" value="Acid Proteases"/>
    <property type="match status" value="1"/>
</dbReference>
<dbReference type="EMBL" id="JACIES010000004">
    <property type="protein sequence ID" value="MBB4026138.1"/>
    <property type="molecule type" value="Genomic_DNA"/>
</dbReference>